<comment type="subcellular location">
    <subcellularLocation>
        <location evidence="1 6">Cytoplasm</location>
        <location evidence="1 6">Cytoskeleton</location>
    </subcellularLocation>
</comment>
<dbReference type="EMBL" id="RSCE01000005">
    <property type="protein sequence ID" value="RSH82527.1"/>
    <property type="molecule type" value="Genomic_DNA"/>
</dbReference>
<dbReference type="GO" id="GO:0051015">
    <property type="term" value="F:actin filament binding"/>
    <property type="evidence" value="ECO:0007669"/>
    <property type="project" value="TreeGrafter"/>
</dbReference>
<dbReference type="GO" id="GO:0030041">
    <property type="term" value="P:actin filament polymerization"/>
    <property type="evidence" value="ECO:0007669"/>
    <property type="project" value="InterPro"/>
</dbReference>
<dbReference type="GO" id="GO:0005200">
    <property type="term" value="F:structural constituent of cytoskeleton"/>
    <property type="evidence" value="ECO:0007669"/>
    <property type="project" value="TreeGrafter"/>
</dbReference>
<comment type="caution">
    <text evidence="7">The sequence shown here is derived from an EMBL/GenBank/DDBJ whole genome shotgun (WGS) entry which is preliminary data.</text>
</comment>
<dbReference type="FunFam" id="3.30.1460.20:FF:000005">
    <property type="entry name" value="Arp2/3 complex 34 kDa subunit"/>
    <property type="match status" value="1"/>
</dbReference>
<keyword evidence="5 6" id="KW-0206">Cytoskeleton</keyword>
<keyword evidence="3 6" id="KW-0963">Cytoplasm</keyword>
<keyword evidence="4 6" id="KW-0009">Actin-binding</keyword>
<protein>
    <recommendedName>
        <fullName evidence="6">Arp2/3 complex 34 kDa subunit</fullName>
    </recommendedName>
</protein>
<dbReference type="RefSeq" id="XP_028476759.1">
    <property type="nucleotide sequence ID" value="XM_028622866.1"/>
</dbReference>
<dbReference type="OrthoDB" id="148331at2759"/>
<evidence type="ECO:0000256" key="3">
    <source>
        <dbReference type="ARBA" id="ARBA00022490"/>
    </source>
</evidence>
<dbReference type="PANTHER" id="PTHR12058">
    <property type="entry name" value="ARP2/3 COMPLEX 34 KDA SUBUNIT"/>
    <property type="match status" value="1"/>
</dbReference>
<evidence type="ECO:0000256" key="1">
    <source>
        <dbReference type="ARBA" id="ARBA00004245"/>
    </source>
</evidence>
<comment type="subunit">
    <text evidence="6">Component of the Arp2/3 complex.</text>
</comment>
<dbReference type="AlphaFoldDB" id="A0A427XUQ4"/>
<dbReference type="SUPFAM" id="SSF69645">
    <property type="entry name" value="Arp2/3 complex subunits"/>
    <property type="match status" value="2"/>
</dbReference>
<dbReference type="InterPro" id="IPR007188">
    <property type="entry name" value="ARPC2"/>
</dbReference>
<evidence type="ECO:0000256" key="5">
    <source>
        <dbReference type="ARBA" id="ARBA00023212"/>
    </source>
</evidence>
<dbReference type="STRING" id="105984.A0A427XUQ4"/>
<dbReference type="FunFam" id="3.30.1460.20:FF:000003">
    <property type="entry name" value="Arp2/3 complex 34 kDa subunit"/>
    <property type="match status" value="1"/>
</dbReference>
<dbReference type="Gene3D" id="3.30.1460.20">
    <property type="match status" value="2"/>
</dbReference>
<dbReference type="PANTHER" id="PTHR12058:SF0">
    <property type="entry name" value="ACTIN-RELATED PROTEIN 2_3 COMPLEX SUBUNIT 2"/>
    <property type="match status" value="1"/>
</dbReference>
<organism evidence="7 8">
    <name type="scientific">Apiotrichum porosum</name>
    <dbReference type="NCBI Taxonomy" id="105984"/>
    <lineage>
        <taxon>Eukaryota</taxon>
        <taxon>Fungi</taxon>
        <taxon>Dikarya</taxon>
        <taxon>Basidiomycota</taxon>
        <taxon>Agaricomycotina</taxon>
        <taxon>Tremellomycetes</taxon>
        <taxon>Trichosporonales</taxon>
        <taxon>Trichosporonaceae</taxon>
        <taxon>Apiotrichum</taxon>
    </lineage>
</organism>
<comment type="function">
    <text evidence="6">Functions as actin-binding component of the Arp2/3 complex which is involved in regulation of actin polymerization and together with an activating nucleation-promoting factor (NPF) mediates the formation of branched actin networks.</text>
</comment>
<reference evidence="7 8" key="1">
    <citation type="submission" date="2018-11" db="EMBL/GenBank/DDBJ databases">
        <title>Genome sequence of Apiotrichum porosum DSM 27194.</title>
        <authorList>
            <person name="Aliyu H."/>
            <person name="Gorte O."/>
            <person name="Ochsenreither K."/>
        </authorList>
    </citation>
    <scope>NUCLEOTIDE SEQUENCE [LARGE SCALE GENOMIC DNA]</scope>
    <source>
        <strain evidence="7 8">DSM 27194</strain>
    </source>
</reference>
<evidence type="ECO:0000256" key="4">
    <source>
        <dbReference type="ARBA" id="ARBA00023203"/>
    </source>
</evidence>
<sequence length="322" mass="37075">MILLESHNVIISDVLSDRFQKASRADIQFVDFDSVRFHISTPESKTVVVLSMSIQCWPDLLKYGARQHLEQQYAGYILPEASTEFEYNVSLAIDLERLPATEEERAELVSHLSLLKRNALAAPFLGAFEEQKQLQANYKDAAGAQQMDLQPTESKGELKVINYRDGEAIFVRASHDRVTVIFSTEFKDETDRIYGRVFLQEFVDARKLQSLQSAPQVTYSNREPPLEIRQIPGLKRSEDVGYVTFILSPRHFANPTQALQTISRIQLFRDYLHYHIKCSKAYMHSRMRFRVAEFLKVLNRAKPENAAPAERKTISGRTFRSR</sequence>
<proteinExistence type="inferred from homology"/>
<dbReference type="Proteomes" id="UP000279236">
    <property type="component" value="Unassembled WGS sequence"/>
</dbReference>
<dbReference type="GO" id="GO:0005885">
    <property type="term" value="C:Arp2/3 protein complex"/>
    <property type="evidence" value="ECO:0007669"/>
    <property type="project" value="InterPro"/>
</dbReference>
<keyword evidence="8" id="KW-1185">Reference proteome</keyword>
<accession>A0A427XUQ4</accession>
<dbReference type="Pfam" id="PF04045">
    <property type="entry name" value="P34-Arc"/>
    <property type="match status" value="1"/>
</dbReference>
<evidence type="ECO:0000256" key="6">
    <source>
        <dbReference type="RuleBase" id="RU364015"/>
    </source>
</evidence>
<evidence type="ECO:0000256" key="2">
    <source>
        <dbReference type="ARBA" id="ARBA00007192"/>
    </source>
</evidence>
<evidence type="ECO:0000313" key="7">
    <source>
        <dbReference type="EMBL" id="RSH82527.1"/>
    </source>
</evidence>
<dbReference type="GeneID" id="39592050"/>
<evidence type="ECO:0000313" key="8">
    <source>
        <dbReference type="Proteomes" id="UP000279236"/>
    </source>
</evidence>
<dbReference type="InterPro" id="IPR034666">
    <property type="entry name" value="ARPC2/4"/>
</dbReference>
<name>A0A427XUQ4_9TREE</name>
<gene>
    <name evidence="7" type="ORF">EHS24_007507</name>
</gene>
<comment type="similarity">
    <text evidence="2 6">Belongs to the ARPC2 family.</text>
</comment>
<dbReference type="GO" id="GO:0034314">
    <property type="term" value="P:Arp2/3 complex-mediated actin nucleation"/>
    <property type="evidence" value="ECO:0007669"/>
    <property type="project" value="InterPro"/>
</dbReference>